<accession>A0A2S4VFM7</accession>
<name>A0A2S4VFM7_9BASI</name>
<dbReference type="EMBL" id="PKSM01000138">
    <property type="protein sequence ID" value="POW08299.1"/>
    <property type="molecule type" value="Genomic_DNA"/>
</dbReference>
<comment type="caution">
    <text evidence="1">The sequence shown here is derived from an EMBL/GenBank/DDBJ whole genome shotgun (WGS) entry which is preliminary data.</text>
</comment>
<dbReference type="VEuPathDB" id="FungiDB:PSTT_03965"/>
<evidence type="ECO:0000313" key="1">
    <source>
        <dbReference type="EMBL" id="POW08299.1"/>
    </source>
</evidence>
<organism evidence="1 2">
    <name type="scientific">Puccinia striiformis</name>
    <dbReference type="NCBI Taxonomy" id="27350"/>
    <lineage>
        <taxon>Eukaryota</taxon>
        <taxon>Fungi</taxon>
        <taxon>Dikarya</taxon>
        <taxon>Basidiomycota</taxon>
        <taxon>Pucciniomycotina</taxon>
        <taxon>Pucciniomycetes</taxon>
        <taxon>Pucciniales</taxon>
        <taxon>Pucciniaceae</taxon>
        <taxon>Puccinia</taxon>
    </lineage>
</organism>
<proteinExistence type="predicted"/>
<dbReference type="Proteomes" id="UP000238274">
    <property type="component" value="Unassembled WGS sequence"/>
</dbReference>
<reference evidence="2" key="2">
    <citation type="journal article" date="2018" name="BMC Genomics">
        <title>Genomic insights into host adaptation between the wheat stripe rust pathogen (Puccinia striiformis f. sp. tritici) and the barley stripe rust pathogen (Puccinia striiformis f. sp. hordei).</title>
        <authorList>
            <person name="Xia C."/>
            <person name="Wang M."/>
            <person name="Yin C."/>
            <person name="Cornejo O.E."/>
            <person name="Hulbert S.H."/>
            <person name="Chen X."/>
        </authorList>
    </citation>
    <scope>NUCLEOTIDE SEQUENCE [LARGE SCALE GENOMIC DNA]</scope>
    <source>
        <strain evidence="2">93TX-2</strain>
    </source>
</reference>
<protein>
    <submittedName>
        <fullName evidence="1">Uncharacterized protein</fullName>
    </submittedName>
</protein>
<sequence length="88" mass="10097">MHILWISLVPNSELQNQIPELESHSKPQIGYEKMINAVDVFEPTASEGFKRLTEEQKSHLQFKSRRLVSEIGPYSRSTTAEQSMPPRS</sequence>
<gene>
    <name evidence="1" type="ORF">PSHT_09600</name>
</gene>
<evidence type="ECO:0000313" key="2">
    <source>
        <dbReference type="Proteomes" id="UP000238274"/>
    </source>
</evidence>
<reference evidence="2" key="3">
    <citation type="journal article" date="2018" name="Mol. Plant Microbe Interact.">
        <title>Genome sequence resources for the wheat stripe rust pathogen (Puccinia striiformis f. sp. tritici) and the barley stripe rust pathogen (Puccinia striiformis f. sp. hordei).</title>
        <authorList>
            <person name="Xia C."/>
            <person name="Wang M."/>
            <person name="Yin C."/>
            <person name="Cornejo O.E."/>
            <person name="Hulbert S.H."/>
            <person name="Chen X."/>
        </authorList>
    </citation>
    <scope>NUCLEOTIDE SEQUENCE [LARGE SCALE GENOMIC DNA]</scope>
    <source>
        <strain evidence="2">93TX-2</strain>
    </source>
</reference>
<keyword evidence="2" id="KW-1185">Reference proteome</keyword>
<dbReference type="VEuPathDB" id="FungiDB:PSHT_09600"/>
<reference evidence="1 2" key="1">
    <citation type="submission" date="2017-12" db="EMBL/GenBank/DDBJ databases">
        <title>Gene loss provides genomic basis for host adaptation in cereal stripe rust fungi.</title>
        <authorList>
            <person name="Xia C."/>
        </authorList>
    </citation>
    <scope>NUCLEOTIDE SEQUENCE [LARGE SCALE GENOMIC DNA]</scope>
    <source>
        <strain evidence="1 2">93TX-2</strain>
    </source>
</reference>
<dbReference type="AlphaFoldDB" id="A0A2S4VFM7"/>